<evidence type="ECO:0000259" key="5">
    <source>
        <dbReference type="PROSITE" id="PS51258"/>
    </source>
</evidence>
<dbReference type="SUPFAM" id="SSF49562">
    <property type="entry name" value="C2 domain (Calcium/lipid-binding domain, CaLB)"/>
    <property type="match status" value="2"/>
</dbReference>
<comment type="similarity">
    <text evidence="2">Belongs to the unc-13 family.</text>
</comment>
<evidence type="ECO:0000256" key="2">
    <source>
        <dbReference type="ARBA" id="ARBA00005823"/>
    </source>
</evidence>
<evidence type="ECO:0000256" key="3">
    <source>
        <dbReference type="ARBA" id="ARBA00022483"/>
    </source>
</evidence>
<name>A0ABP1PUT5_9HEXA</name>
<proteinExistence type="inferred from homology"/>
<accession>A0ABP1PUT5</accession>
<dbReference type="InterPro" id="IPR035892">
    <property type="entry name" value="C2_domain_sf"/>
</dbReference>
<reference evidence="6 7" key="1">
    <citation type="submission" date="2024-08" db="EMBL/GenBank/DDBJ databases">
        <authorList>
            <person name="Cucini C."/>
            <person name="Frati F."/>
        </authorList>
    </citation>
    <scope>NUCLEOTIDE SEQUENCE [LARGE SCALE GENOMIC DNA]</scope>
</reference>
<dbReference type="InterPro" id="IPR052095">
    <property type="entry name" value="UNC-13_domain"/>
</dbReference>
<feature type="domain" description="C2" evidence="4">
    <location>
        <begin position="109"/>
        <end position="238"/>
    </location>
</feature>
<dbReference type="PANTHER" id="PTHR45999:SF4">
    <property type="entry name" value="UNC-13-4A, ISOFORM B"/>
    <property type="match status" value="1"/>
</dbReference>
<keyword evidence="7" id="KW-1185">Reference proteome</keyword>
<protein>
    <recommendedName>
        <fullName evidence="8">Protein unc-13 D</fullName>
    </recommendedName>
</protein>
<dbReference type="PROSITE" id="PS50004">
    <property type="entry name" value="C2"/>
    <property type="match status" value="2"/>
</dbReference>
<sequence>MATPDTKRRGDNTMKIIRRFSSIKVNFEKEKEETISRFQEENLRRAFAPAKCFNDKQKIHNKLQELIACYKLPELYINVIVSALLPAMESRNDSNEFIQHLKHVFKIDEKEHAQLVDIARAKNLPKRMINLQVMEAKNIPVTDTNGLSDPFCVVYVTTRDTAQKTDVIHNTLNPVWKEKFSLKVNDLKGDALVLEVMDHNQKETFKEKIKRIKEVRSAKTFRILMKELLNSRSPEEIIGSLRIPISEIRSETIESWYDLKYINKSVHKNRGKIYLRMILGYNKPIETATVEFLEILYFLLVNELDNDSSLDNPFYWDDKFKLWSQYTLRQFKWQGGLKPKDVVLTKWRAYAKVNEIFPLKASMLRLLLKAVLERVRSGEYDSPNEMSIFWESANTFVSTVANFVTDIHDLFSCTDTISNVPYMLKSVGLICSFLRGAQANPDKHASLTASDIIDRISSALRVGANNFSAKAHNATYYVDENEVQVELEKLVQVGQILHEDLRLGLCVFHNDMKRILNIDSFRITYEVYDEQFGEKVKNIVEKYNSMIQDQANSYLNDSTMEDNSPAVKTGLTVQKLYYAVKSLAELAPVDYLKENVSEFSLKSGFYDWFFPSVDKWICILRGRIIKWLKDSINIEATCQTVSSDTKDSKWTLSNTDNQYTKDIPIGCSAVDTAQMFRGILHFWNDLSWCNGPQANTIVTKLLKEVYNYLSYYAAQIFDTATLYEPKTNEIGDEAAVYSYIYKVCRAVNDINYMMKQVELLVQELHTPEIIEGIRILNLNSNTDDCDCEAITGKRKCDVLGRVCNVTQELINNSLKVVLYKYLDILQNIVSAETCRTMSRKQNRYSRNRCRVINFVGDCLFKFKDNLDYENYQNLRVNFWIQAVDGIEQKLRSGIEMGKSSRCFFQAYNNLLHQLRTSFWSNELELKLRDANPDAFIQHDLLAKRLSYLETPLEQLKIQYYKSRFKRQQSTPVARSEHGALTIRACLVEKEEVIIVEVLNARNLRAYDSDGHSDPYVVVTLKPKDTYKTCTEFTTKWYRKTLFPRFDETFRLKIRKEEMHRDGFLMLTLYDYDYFNYDDFMGEAMLPVKDLTKLEESHSFDSLEQIHLSLSKPVKSDEEMLVKFSERRWQKEALNFARNERYKIEKKEK</sequence>
<dbReference type="SMART" id="SM00239">
    <property type="entry name" value="C2"/>
    <property type="match status" value="2"/>
</dbReference>
<evidence type="ECO:0000259" key="4">
    <source>
        <dbReference type="PROSITE" id="PS50004"/>
    </source>
</evidence>
<evidence type="ECO:0000313" key="7">
    <source>
        <dbReference type="Proteomes" id="UP001642540"/>
    </source>
</evidence>
<dbReference type="InterPro" id="IPR014770">
    <property type="entry name" value="Munc13_1"/>
</dbReference>
<keyword evidence="3" id="KW-0268">Exocytosis</keyword>
<dbReference type="Proteomes" id="UP001642540">
    <property type="component" value="Unassembled WGS sequence"/>
</dbReference>
<dbReference type="InterPro" id="IPR000008">
    <property type="entry name" value="C2_dom"/>
</dbReference>
<feature type="domain" description="C2" evidence="4">
    <location>
        <begin position="974"/>
        <end position="1100"/>
    </location>
</feature>
<dbReference type="EMBL" id="CAXLJM020000013">
    <property type="protein sequence ID" value="CAL8078407.1"/>
    <property type="molecule type" value="Genomic_DNA"/>
</dbReference>
<comment type="subcellular location">
    <subcellularLocation>
        <location evidence="1">Late endosome</location>
    </subcellularLocation>
</comment>
<dbReference type="PANTHER" id="PTHR45999">
    <property type="entry name" value="UNC-13-4A, ISOFORM B"/>
    <property type="match status" value="1"/>
</dbReference>
<evidence type="ECO:0000313" key="6">
    <source>
        <dbReference type="EMBL" id="CAL8078407.1"/>
    </source>
</evidence>
<comment type="caution">
    <text evidence="6">The sequence shown here is derived from an EMBL/GenBank/DDBJ whole genome shotgun (WGS) entry which is preliminary data.</text>
</comment>
<dbReference type="Pfam" id="PF00168">
    <property type="entry name" value="C2"/>
    <property type="match status" value="2"/>
</dbReference>
<dbReference type="Gene3D" id="2.60.40.150">
    <property type="entry name" value="C2 domain"/>
    <property type="match status" value="2"/>
</dbReference>
<evidence type="ECO:0000256" key="1">
    <source>
        <dbReference type="ARBA" id="ARBA00004603"/>
    </source>
</evidence>
<evidence type="ECO:0008006" key="8">
    <source>
        <dbReference type="Google" id="ProtNLM"/>
    </source>
</evidence>
<organism evidence="6 7">
    <name type="scientific">Orchesella dallaii</name>
    <dbReference type="NCBI Taxonomy" id="48710"/>
    <lineage>
        <taxon>Eukaryota</taxon>
        <taxon>Metazoa</taxon>
        <taxon>Ecdysozoa</taxon>
        <taxon>Arthropoda</taxon>
        <taxon>Hexapoda</taxon>
        <taxon>Collembola</taxon>
        <taxon>Entomobryomorpha</taxon>
        <taxon>Entomobryoidea</taxon>
        <taxon>Orchesellidae</taxon>
        <taxon>Orchesellinae</taxon>
        <taxon>Orchesella</taxon>
    </lineage>
</organism>
<dbReference type="Gene3D" id="1.10.357.50">
    <property type="match status" value="1"/>
</dbReference>
<dbReference type="PROSITE" id="PS51258">
    <property type="entry name" value="MHD1"/>
    <property type="match status" value="1"/>
</dbReference>
<gene>
    <name evidence="6" type="ORF">ODALV1_LOCUS4085</name>
</gene>
<feature type="domain" description="MHD1" evidence="5">
    <location>
        <begin position="574"/>
        <end position="716"/>
    </location>
</feature>